<dbReference type="Gene3D" id="1.10.150.50">
    <property type="entry name" value="Transcription Factor, Ets-1"/>
    <property type="match status" value="3"/>
</dbReference>
<feature type="region of interest" description="Disordered" evidence="5">
    <location>
        <begin position="231"/>
        <end position="265"/>
    </location>
</feature>
<feature type="compositionally biased region" description="Basic and acidic residues" evidence="5">
    <location>
        <begin position="238"/>
        <end position="256"/>
    </location>
</feature>
<reference evidence="8" key="1">
    <citation type="submission" date="2025-08" db="UniProtKB">
        <authorList>
            <consortium name="RefSeq"/>
        </authorList>
    </citation>
    <scope>IDENTIFICATION</scope>
    <source>
        <tissue evidence="8">Blood</tissue>
    </source>
</reference>
<gene>
    <name evidence="8" type="primary">PPFIA2</name>
</gene>
<dbReference type="Pfam" id="PF00536">
    <property type="entry name" value="SAM_1"/>
    <property type="match status" value="2"/>
</dbReference>
<evidence type="ECO:0000313" key="7">
    <source>
        <dbReference type="Proteomes" id="UP001652583"/>
    </source>
</evidence>
<accession>A0ABM3QF07</accession>
<keyword evidence="7" id="KW-1185">Reference proteome</keyword>
<feature type="region of interest" description="Disordered" evidence="5">
    <location>
        <begin position="1"/>
        <end position="29"/>
    </location>
</feature>
<dbReference type="PROSITE" id="PS50105">
    <property type="entry name" value="SAM_DOMAIN"/>
    <property type="match status" value="3"/>
</dbReference>
<sequence length="1276" mass="145493">MMCEVMPTINEDTPMSQRGSQSSGSDSDSHFEQLMVNMLDERDRLLDTLRETQESLSLAQQRLQDVIYDRDSLQRQLNSALPQDIESLTGGLTGSKGADPPEFAALTKELNACREQLLEKEEEISELKAERNNTRLLLEHLECLVSRHERSLRMTVVKRQAQSPSGVSSEVEVLKALKSLFEHHKALDEKVRERLRVSLERVSALEEELAAANQEIVALREQNVHIQRKMASSEGSTESEHLEGMEPGQKVHEKRLSNGSIDSTDETSQIVELQELLEKQNYEMAQMKERLAALSSRVGEVEQEAETARKDLIKTEEMNTKYQRDIREAMAQKEDMEERITTLEKRYLSAQRESTSIHDMNDKLENELANKEAILRQMEEKNRQLQERLELAEQKLQQTMRKAETLPEVEAELAQRIAALTKSDPTSSTSSDDYQYVMEAKLQEMISIRRKAEERHGNIEERMRHLEGQLEEKNQELQRARQREKMNEEHNKRLSDTVDRLLTESNERLQLHLKERMAALEEKNVLIQESETFRKNLEESLHDKERLAEEIEKLRSELDQLKMRTGSLIEPTISRTHLDTSAELRYSVGSLVDSQTDYRTTKVIRRPRRGRMGVRRDEPKVKSLGDHEWNRTQQIGVLSSHPFESDTEMSDIDDDDRETIFSSMDLLSPSGHSDAQTLAMMLQEQLDAINKEIRLIQEEKESTELRAEEIENRVASVSLEGLNLARVHPGTSITASVTASSLASSSPPSGHSTPKLTPRSPAREMDRMGVMTLPSDLRKHRRKIAVVEEDGREDKATIKCETSPPPTPRAIRMTHTLPSSYHNDARSSLSASLEPESLGLGSSNSSQDSLHKAPKKKGIKSSIGRLFGKKEKARLGQLRGFMETEAAAQESLGLGKLGTQAEKDRRLKKKHELLEEARRKGLPFAQWDGPTVVAWLELWLGMPAWYVAACRANVKSGAIMSALSDTEIQREIGISNPLHRLKLRLAIQEMVSLTSPSAPPTSRTPSGNVWVTHEEMENLAAPAKTKESEEGSWAQCPVFLQTLAYGDMNHEWIGNEWLPSLGLPQYRSYFMECLVDARMLDHLTKKDLRVHLKMVDSFHRTSLQYGIMCLKRLNYDRKELERRREASQHEIKDVLVWSNDRVIRWIQAIGLREYANNILESGVHGSLIALDENFDYSSLALLLQIPTQNTQARQILEREYNNLLALGTERRLDESDDKNFRRGSTWRRQFPPREVHGISMMPGSSETLPAGFRLTTTSGQSRKMTTDDVVFSAYST</sequence>
<feature type="region of interest" description="Disordered" evidence="5">
    <location>
        <begin position="738"/>
        <end position="767"/>
    </location>
</feature>
<feature type="coiled-coil region" evidence="4">
    <location>
        <begin position="679"/>
        <end position="720"/>
    </location>
</feature>
<feature type="region of interest" description="Disordered" evidence="5">
    <location>
        <begin position="781"/>
        <end position="863"/>
    </location>
</feature>
<evidence type="ECO:0000256" key="3">
    <source>
        <dbReference type="ARBA" id="ARBA00023054"/>
    </source>
</evidence>
<feature type="coiled-coil region" evidence="4">
    <location>
        <begin position="534"/>
        <end position="564"/>
    </location>
</feature>
<dbReference type="PANTHER" id="PTHR12587:SF6">
    <property type="entry name" value="LIPRIN-ALPHA-2"/>
    <property type="match status" value="1"/>
</dbReference>
<dbReference type="CDD" id="cd09565">
    <property type="entry name" value="SAM_liprin-alpha1_2_3_4_repeat2"/>
    <property type="match status" value="1"/>
</dbReference>
<comment type="similarity">
    <text evidence="1">Belongs to the liprin family. Liprin-alpha subfamily.</text>
</comment>
<dbReference type="SUPFAM" id="SSF57997">
    <property type="entry name" value="Tropomyosin"/>
    <property type="match status" value="1"/>
</dbReference>
<feature type="coiled-coil region" evidence="4">
    <location>
        <begin position="449"/>
        <end position="490"/>
    </location>
</feature>
<keyword evidence="3 4" id="KW-0175">Coiled coil</keyword>
<feature type="coiled-coil region" evidence="4">
    <location>
        <begin position="35"/>
        <end position="62"/>
    </location>
</feature>
<dbReference type="GeneID" id="106967404"/>
<dbReference type="PANTHER" id="PTHR12587">
    <property type="entry name" value="LAR INTERACTING PROTEIN LIP -RELATED PROTEIN"/>
    <property type="match status" value="1"/>
</dbReference>
<dbReference type="InterPro" id="IPR057892">
    <property type="entry name" value="LIP-1_CC2"/>
</dbReference>
<proteinExistence type="inferred from homology"/>
<dbReference type="CDD" id="cd09568">
    <property type="entry name" value="SAM_liprin-alpha1_2_3_4_repeat3"/>
    <property type="match status" value="1"/>
</dbReference>
<feature type="coiled-coil region" evidence="4">
    <location>
        <begin position="103"/>
        <end position="144"/>
    </location>
</feature>
<dbReference type="InterPro" id="IPR001660">
    <property type="entry name" value="SAM"/>
</dbReference>
<protein>
    <submittedName>
        <fullName evidence="8">Liprin-alpha-2 isoform X4</fullName>
    </submittedName>
</protein>
<dbReference type="InterPro" id="IPR013761">
    <property type="entry name" value="SAM/pointed_sf"/>
</dbReference>
<feature type="compositionally biased region" description="Low complexity" evidence="5">
    <location>
        <begin position="16"/>
        <end position="26"/>
    </location>
</feature>
<dbReference type="Pfam" id="PF07647">
    <property type="entry name" value="SAM_2"/>
    <property type="match status" value="1"/>
</dbReference>
<feature type="domain" description="SAM" evidence="6">
    <location>
        <begin position="927"/>
        <end position="993"/>
    </location>
</feature>
<evidence type="ECO:0000256" key="2">
    <source>
        <dbReference type="ARBA" id="ARBA00022737"/>
    </source>
</evidence>
<organism evidence="7 8">
    <name type="scientific">Acinonyx jubatus</name>
    <name type="common">Cheetah</name>
    <dbReference type="NCBI Taxonomy" id="32536"/>
    <lineage>
        <taxon>Eukaryota</taxon>
        <taxon>Metazoa</taxon>
        <taxon>Chordata</taxon>
        <taxon>Craniata</taxon>
        <taxon>Vertebrata</taxon>
        <taxon>Euteleostomi</taxon>
        <taxon>Mammalia</taxon>
        <taxon>Eutheria</taxon>
        <taxon>Laurasiatheria</taxon>
        <taxon>Carnivora</taxon>
        <taxon>Feliformia</taxon>
        <taxon>Felidae</taxon>
        <taxon>Felinae</taxon>
        <taxon>Acinonyx</taxon>
    </lineage>
</organism>
<feature type="compositionally biased region" description="Low complexity" evidence="5">
    <location>
        <begin position="827"/>
        <end position="848"/>
    </location>
</feature>
<dbReference type="InterPro" id="IPR037621">
    <property type="entry name" value="LIP-1_SAM_2"/>
</dbReference>
<evidence type="ECO:0000256" key="1">
    <source>
        <dbReference type="ARBA" id="ARBA00007026"/>
    </source>
</evidence>
<feature type="coiled-coil region" evidence="4">
    <location>
        <begin position="195"/>
        <end position="229"/>
    </location>
</feature>
<feature type="domain" description="SAM" evidence="6">
    <location>
        <begin position="1137"/>
        <end position="1206"/>
    </location>
</feature>
<dbReference type="CDD" id="cd09562">
    <property type="entry name" value="SAM_liprin-alpha1_2_3_4_repeat1"/>
    <property type="match status" value="1"/>
</dbReference>
<dbReference type="SMART" id="SM00454">
    <property type="entry name" value="SAM"/>
    <property type="match status" value="3"/>
</dbReference>
<evidence type="ECO:0000313" key="8">
    <source>
        <dbReference type="RefSeq" id="XP_053082511.1"/>
    </source>
</evidence>
<dbReference type="Proteomes" id="UP001652583">
    <property type="component" value="Chromosome B4"/>
</dbReference>
<dbReference type="InterPro" id="IPR037620">
    <property type="entry name" value="LIP-1_SAM_1"/>
</dbReference>
<feature type="coiled-coil region" evidence="4">
    <location>
        <begin position="270"/>
        <end position="406"/>
    </location>
</feature>
<evidence type="ECO:0000256" key="5">
    <source>
        <dbReference type="SAM" id="MobiDB-lite"/>
    </source>
</evidence>
<dbReference type="InterPro" id="IPR029515">
    <property type="entry name" value="Liprin"/>
</dbReference>
<dbReference type="RefSeq" id="XP_053082511.1">
    <property type="nucleotide sequence ID" value="XM_053226536.1"/>
</dbReference>
<evidence type="ECO:0000256" key="4">
    <source>
        <dbReference type="SAM" id="Coils"/>
    </source>
</evidence>
<dbReference type="Pfam" id="PF25526">
    <property type="entry name" value="LIP-1"/>
    <property type="match status" value="1"/>
</dbReference>
<evidence type="ECO:0000259" key="6">
    <source>
        <dbReference type="PROSITE" id="PS50105"/>
    </source>
</evidence>
<dbReference type="SUPFAM" id="SSF47769">
    <property type="entry name" value="SAM/Pointed domain"/>
    <property type="match status" value="3"/>
</dbReference>
<dbReference type="InterPro" id="IPR037622">
    <property type="entry name" value="LIP-1_SAM_3"/>
</dbReference>
<feature type="domain" description="SAM" evidence="6">
    <location>
        <begin position="1056"/>
        <end position="1113"/>
    </location>
</feature>
<feature type="compositionally biased region" description="Low complexity" evidence="5">
    <location>
        <begin position="738"/>
        <end position="754"/>
    </location>
</feature>
<name>A0ABM3QF07_ACIJB</name>
<keyword evidence="2" id="KW-0677">Repeat</keyword>